<organism evidence="1 2">
    <name type="scientific">Paramecium bursaria Chlorella virus FR483</name>
    <name type="common">PBCV-FR483</name>
    <dbReference type="NCBI Taxonomy" id="399781"/>
    <lineage>
        <taxon>Viruses</taxon>
        <taxon>Varidnaviria</taxon>
        <taxon>Bamfordvirae</taxon>
        <taxon>Nucleocytoviricota</taxon>
        <taxon>Megaviricetes</taxon>
        <taxon>Algavirales</taxon>
        <taxon>Phycodnaviridae</taxon>
        <taxon>Chlorovirus</taxon>
        <taxon>Chlorovirus conductrix</taxon>
        <taxon>Paramecium bursaria Chlorella virus A1</taxon>
    </lineage>
</organism>
<sequence length="71" mass="7933">MLRTAIGVLVSLRDGLMLWMNARAWSKLSAKSSFFLDLSKSSMNSWSWSVVFKYSFTVSTDSSCVHCSSSL</sequence>
<reference evidence="1 2" key="1">
    <citation type="journal article" date="2007" name="Virology">
        <title>Sequence and annotation of the 314-kb MT325 and the 321-kb FR483 viruses that infect Chlorella Pbi.</title>
        <authorList>
            <person name="Fitzgerald L.A."/>
            <person name="Graves M.V."/>
            <person name="Li X."/>
            <person name="Feldblyum T."/>
            <person name="Hartigan J."/>
            <person name="Van Etten J.L."/>
        </authorList>
    </citation>
    <scope>NUCLEOTIDE SEQUENCE [LARGE SCALE GENOMIC DNA]</scope>
    <source>
        <strain evidence="1 2">FR483</strain>
    </source>
</reference>
<protein>
    <submittedName>
        <fullName evidence="1">Uncharacterized protein n108R</fullName>
    </submittedName>
</protein>
<name>A7J6G2_PBCVF</name>
<dbReference type="EMBL" id="DQ890022">
    <property type="protein sequence ID" value="ABT15393.1"/>
    <property type="molecule type" value="Genomic_DNA"/>
</dbReference>
<dbReference type="RefSeq" id="YP_001425740.1">
    <property type="nucleotide sequence ID" value="NC_008603.1"/>
</dbReference>
<organismHost>
    <name type="scientific">Paramecium bursaria</name>
    <dbReference type="NCBI Taxonomy" id="74790"/>
</organismHost>
<accession>A7J6G2</accession>
<dbReference type="Proteomes" id="UP000204095">
    <property type="component" value="Segment"/>
</dbReference>
<dbReference type="GeneID" id="5469688"/>
<proteinExistence type="predicted"/>
<gene>
    <name evidence="1" type="primary">n108R</name>
    <name evidence="1" type="ORF">FR483_n108R</name>
</gene>
<evidence type="ECO:0000313" key="2">
    <source>
        <dbReference type="Proteomes" id="UP000204095"/>
    </source>
</evidence>
<dbReference type="KEGG" id="vg:5469688"/>
<evidence type="ECO:0000313" key="1">
    <source>
        <dbReference type="EMBL" id="ABT15393.1"/>
    </source>
</evidence>